<reference evidence="8 9" key="1">
    <citation type="submission" date="2021-06" db="EMBL/GenBank/DDBJ databases">
        <authorList>
            <person name="Palmer J.M."/>
        </authorList>
    </citation>
    <scope>NUCLEOTIDE SEQUENCE [LARGE SCALE GENOMIC DNA]</scope>
    <source>
        <strain evidence="8 9">XC_2019</strain>
        <tissue evidence="8">Muscle</tissue>
    </source>
</reference>
<evidence type="ECO:0000256" key="4">
    <source>
        <dbReference type="ARBA" id="ARBA00023157"/>
    </source>
</evidence>
<evidence type="ECO:0000256" key="1">
    <source>
        <dbReference type="ARBA" id="ARBA00004613"/>
    </source>
</evidence>
<evidence type="ECO:0000259" key="7">
    <source>
        <dbReference type="PROSITE" id="PS51162"/>
    </source>
</evidence>
<protein>
    <recommendedName>
        <fullName evidence="7">Thyroglobulin type-1 domain-containing protein</fullName>
    </recommendedName>
</protein>
<dbReference type="CDD" id="cd00191">
    <property type="entry name" value="TY"/>
    <property type="match status" value="1"/>
</dbReference>
<dbReference type="Proteomes" id="UP001434883">
    <property type="component" value="Unassembled WGS sequence"/>
</dbReference>
<dbReference type="PROSITE" id="PS51162">
    <property type="entry name" value="THYROGLOBULIN_1_2"/>
    <property type="match status" value="1"/>
</dbReference>
<keyword evidence="3" id="KW-0677">Repeat</keyword>
<dbReference type="SUPFAM" id="SSF57196">
    <property type="entry name" value="EGF/Laminin"/>
    <property type="match status" value="1"/>
</dbReference>
<dbReference type="PANTHER" id="PTHR12352">
    <property type="entry name" value="SECRETED MODULAR CALCIUM-BINDING PROTEIN"/>
    <property type="match status" value="1"/>
</dbReference>
<evidence type="ECO:0000313" key="8">
    <source>
        <dbReference type="EMBL" id="MEQ2203306.1"/>
    </source>
</evidence>
<accession>A0ABV0R5K0</accession>
<dbReference type="EMBL" id="JAHRIN010034383">
    <property type="protein sequence ID" value="MEQ2203306.1"/>
    <property type="molecule type" value="Genomic_DNA"/>
</dbReference>
<comment type="caution">
    <text evidence="5">Lacks conserved residue(s) required for the propagation of feature annotation.</text>
</comment>
<evidence type="ECO:0000313" key="9">
    <source>
        <dbReference type="Proteomes" id="UP001434883"/>
    </source>
</evidence>
<dbReference type="SUPFAM" id="SSF57610">
    <property type="entry name" value="Thyroglobulin type-1 domain"/>
    <property type="match status" value="1"/>
</dbReference>
<comment type="caution">
    <text evidence="8">The sequence shown here is derived from an EMBL/GenBank/DDBJ whole genome shotgun (WGS) entry which is preliminary data.</text>
</comment>
<dbReference type="InterPro" id="IPR051950">
    <property type="entry name" value="Dev_reg/Prot_inhib"/>
</dbReference>
<dbReference type="Gene3D" id="4.10.800.10">
    <property type="entry name" value="Thyroglobulin type-1"/>
    <property type="match status" value="1"/>
</dbReference>
<keyword evidence="2" id="KW-0964">Secreted</keyword>
<feature type="disulfide bond" evidence="5">
    <location>
        <begin position="190"/>
        <end position="197"/>
    </location>
</feature>
<dbReference type="Gene3D" id="2.10.25.10">
    <property type="entry name" value="Laminin"/>
    <property type="match status" value="1"/>
</dbReference>
<dbReference type="InterPro" id="IPR000742">
    <property type="entry name" value="EGF"/>
</dbReference>
<dbReference type="SMART" id="SM00211">
    <property type="entry name" value="TY"/>
    <property type="match status" value="1"/>
</dbReference>
<dbReference type="PANTHER" id="PTHR12352:SF3">
    <property type="entry name" value="NIDOGEN-2"/>
    <property type="match status" value="1"/>
</dbReference>
<evidence type="ECO:0000256" key="3">
    <source>
        <dbReference type="ARBA" id="ARBA00022737"/>
    </source>
</evidence>
<organism evidence="8 9">
    <name type="scientific">Xenoophorus captivus</name>
    <dbReference type="NCBI Taxonomy" id="1517983"/>
    <lineage>
        <taxon>Eukaryota</taxon>
        <taxon>Metazoa</taxon>
        <taxon>Chordata</taxon>
        <taxon>Craniata</taxon>
        <taxon>Vertebrata</taxon>
        <taxon>Euteleostomi</taxon>
        <taxon>Actinopterygii</taxon>
        <taxon>Neopterygii</taxon>
        <taxon>Teleostei</taxon>
        <taxon>Neoteleostei</taxon>
        <taxon>Acanthomorphata</taxon>
        <taxon>Ovalentaria</taxon>
        <taxon>Atherinomorphae</taxon>
        <taxon>Cyprinodontiformes</taxon>
        <taxon>Goodeidae</taxon>
        <taxon>Xenoophorus</taxon>
    </lineage>
</organism>
<dbReference type="InterPro" id="IPR000716">
    <property type="entry name" value="Thyroglobulin_1"/>
</dbReference>
<comment type="subcellular location">
    <subcellularLocation>
        <location evidence="1">Secreted</location>
    </subcellularLocation>
</comment>
<feature type="region of interest" description="Disordered" evidence="6">
    <location>
        <begin position="1"/>
        <end position="25"/>
    </location>
</feature>
<dbReference type="Pfam" id="PF00086">
    <property type="entry name" value="Thyroglobulin_1"/>
    <property type="match status" value="1"/>
</dbReference>
<proteinExistence type="predicted"/>
<dbReference type="PROSITE" id="PS01186">
    <property type="entry name" value="EGF_2"/>
    <property type="match status" value="1"/>
</dbReference>
<evidence type="ECO:0000256" key="5">
    <source>
        <dbReference type="PROSITE-ProRule" id="PRU00500"/>
    </source>
</evidence>
<feature type="non-terminal residue" evidence="8">
    <location>
        <position position="1"/>
    </location>
</feature>
<dbReference type="InterPro" id="IPR036857">
    <property type="entry name" value="Thyroglobulin_1_sf"/>
</dbReference>
<keyword evidence="4 5" id="KW-1015">Disulfide bond</keyword>
<dbReference type="InterPro" id="IPR001881">
    <property type="entry name" value="EGF-like_Ca-bd_dom"/>
</dbReference>
<name>A0ABV0R5K0_9TELE</name>
<feature type="domain" description="Thyroglobulin type-1" evidence="7">
    <location>
        <begin position="147"/>
        <end position="220"/>
    </location>
</feature>
<keyword evidence="9" id="KW-1185">Reference proteome</keyword>
<sequence length="232" mass="25427">KPQRMNGKVNGRVFVGNSQSPGGSLKRTHVSLGDTAVTPMLFVDLAKETSLHASVPQDLMVMGAHVMICGPNSICNNQPGTFRCECEDGYQFGSDGRTCIGRASAETASTAPQVRLLEPFGKHKSYTTDITIYFTFALVKELKVSTNSKCEAIRDSLLGQTNFNPRGPRLPVGQYIPECDENGDYLPVQCHSSTRQCWCVDRNGQEIPGTRTDQGSRPYCKYMVVKEGNVLP</sequence>
<evidence type="ECO:0000256" key="2">
    <source>
        <dbReference type="ARBA" id="ARBA00022525"/>
    </source>
</evidence>
<dbReference type="PROSITE" id="PS00484">
    <property type="entry name" value="THYROGLOBULIN_1_1"/>
    <property type="match status" value="1"/>
</dbReference>
<gene>
    <name evidence="8" type="ORF">XENOCAPTIV_028413</name>
</gene>
<evidence type="ECO:0000256" key="6">
    <source>
        <dbReference type="SAM" id="MobiDB-lite"/>
    </source>
</evidence>
<dbReference type="CDD" id="cd00053">
    <property type="entry name" value="EGF"/>
    <property type="match status" value="1"/>
</dbReference>
<dbReference type="SMART" id="SM00179">
    <property type="entry name" value="EGF_CA"/>
    <property type="match status" value="1"/>
</dbReference>